<dbReference type="SUPFAM" id="SSF47781">
    <property type="entry name" value="RuvA domain 2-like"/>
    <property type="match status" value="1"/>
</dbReference>
<keyword evidence="9" id="KW-0378">Hydrolase</keyword>
<evidence type="ECO:0000256" key="2">
    <source>
        <dbReference type="ARBA" id="ARBA00022763"/>
    </source>
</evidence>
<dbReference type="Proteomes" id="UP000570010">
    <property type="component" value="Unassembled WGS sequence"/>
</dbReference>
<dbReference type="Proteomes" id="UP000472971">
    <property type="component" value="Unassembled WGS sequence"/>
</dbReference>
<evidence type="ECO:0000256" key="5">
    <source>
        <dbReference type="ARBA" id="ARBA00023204"/>
    </source>
</evidence>
<reference evidence="9 10" key="1">
    <citation type="submission" date="2020-02" db="EMBL/GenBank/DDBJ databases">
        <title>Bacillus aquiflavi sp. nov., isolated from yellow water of strong flavor Chinese baijiu in Yibin region of China.</title>
        <authorList>
            <person name="Xie J."/>
        </authorList>
    </citation>
    <scope>NUCLEOTIDE SEQUENCE [LARGE SCALE GENOMIC DNA]</scope>
    <source>
        <strain evidence="9 10">3H-10</strain>
    </source>
</reference>
<dbReference type="CDD" id="cd14332">
    <property type="entry name" value="UBA_RuvA_C"/>
    <property type="match status" value="1"/>
</dbReference>
<dbReference type="InterPro" id="IPR013849">
    <property type="entry name" value="DNA_helicase_Holl-junc_RuvA_I"/>
</dbReference>
<dbReference type="InterPro" id="IPR011114">
    <property type="entry name" value="RuvA_C"/>
</dbReference>
<sequence length="198" mass="22288">MYEFIKGRIHFVGPEYVVIENNGIGYQIATPNPFVYSGKLEEEMIIYTYQHVREDILALYGFQSREEKALFIKLISVTGIGPKGALAILASGQPEQLVQAIEKEDDAFLMKFPGVGKKTARQMILDLKGKLDHFSYSPAANVKPEKNTKSSVEFDDAILALKALGYSERELAKITPSLQKEKRTTDQYIKLALQKLLK</sequence>
<keyword evidence="5 6" id="KW-0234">DNA repair</keyword>
<dbReference type="GO" id="GO:0006310">
    <property type="term" value="P:DNA recombination"/>
    <property type="evidence" value="ECO:0007669"/>
    <property type="project" value="UniProtKB-UniRule"/>
</dbReference>
<evidence type="ECO:0000256" key="4">
    <source>
        <dbReference type="ARBA" id="ARBA00023172"/>
    </source>
</evidence>
<dbReference type="GO" id="GO:0005524">
    <property type="term" value="F:ATP binding"/>
    <property type="evidence" value="ECO:0007669"/>
    <property type="project" value="InterPro"/>
</dbReference>
<dbReference type="GO" id="GO:0016787">
    <property type="term" value="F:hydrolase activity"/>
    <property type="evidence" value="ECO:0007669"/>
    <property type="project" value="UniProtKB-KW"/>
</dbReference>
<dbReference type="GO" id="GO:0009378">
    <property type="term" value="F:four-way junction helicase activity"/>
    <property type="evidence" value="ECO:0007669"/>
    <property type="project" value="InterPro"/>
</dbReference>
<protein>
    <recommendedName>
        <fullName evidence="6">Holliday junction branch migration complex subunit RuvA</fullName>
    </recommendedName>
</protein>
<feature type="domain" description="Helix-hairpin-helix DNA-binding motif class 1" evidence="7">
    <location>
        <begin position="72"/>
        <end position="91"/>
    </location>
</feature>
<evidence type="ECO:0000313" key="9">
    <source>
        <dbReference type="EMBL" id="NEY81432.1"/>
    </source>
</evidence>
<evidence type="ECO:0000256" key="1">
    <source>
        <dbReference type="ARBA" id="ARBA00022490"/>
    </source>
</evidence>
<dbReference type="GO" id="GO:0048476">
    <property type="term" value="C:Holliday junction resolvase complex"/>
    <property type="evidence" value="ECO:0007669"/>
    <property type="project" value="UniProtKB-UniRule"/>
</dbReference>
<dbReference type="EMBL" id="JACEIO010000017">
    <property type="protein sequence ID" value="MBA4537174.1"/>
    <property type="molecule type" value="Genomic_DNA"/>
</dbReference>
<evidence type="ECO:0000259" key="7">
    <source>
        <dbReference type="SMART" id="SM00278"/>
    </source>
</evidence>
<dbReference type="Pfam" id="PF01330">
    <property type="entry name" value="RuvA_N"/>
    <property type="match status" value="1"/>
</dbReference>
<comment type="caution">
    <text evidence="6">Lacks conserved residue(s) required for the propagation of feature annotation.</text>
</comment>
<dbReference type="Gene3D" id="1.10.150.20">
    <property type="entry name" value="5' to 3' exonuclease, C-terminal subdomain"/>
    <property type="match status" value="1"/>
</dbReference>
<feature type="region of interest" description="Domain III" evidence="6">
    <location>
        <begin position="148"/>
        <end position="198"/>
    </location>
</feature>
<dbReference type="GO" id="GO:0006281">
    <property type="term" value="P:DNA repair"/>
    <property type="evidence" value="ECO:0007669"/>
    <property type="project" value="UniProtKB-UniRule"/>
</dbReference>
<proteinExistence type="inferred from homology"/>
<dbReference type="Gene3D" id="2.40.50.140">
    <property type="entry name" value="Nucleic acid-binding proteins"/>
    <property type="match status" value="1"/>
</dbReference>
<dbReference type="GO" id="GO:0009379">
    <property type="term" value="C:Holliday junction helicase complex"/>
    <property type="evidence" value="ECO:0007669"/>
    <property type="project" value="InterPro"/>
</dbReference>
<comment type="domain">
    <text evidence="6">Has three domains with a flexible linker between the domains II and III and assumes an 'L' shape. Domain III is highly mobile and contacts RuvB.</text>
</comment>
<dbReference type="SMART" id="SM00278">
    <property type="entry name" value="HhH1"/>
    <property type="match status" value="2"/>
</dbReference>
<dbReference type="GO" id="GO:0005737">
    <property type="term" value="C:cytoplasm"/>
    <property type="evidence" value="ECO:0007669"/>
    <property type="project" value="UniProtKB-SubCell"/>
</dbReference>
<dbReference type="EMBL" id="JAAIWN010000015">
    <property type="protein sequence ID" value="NEY81432.1"/>
    <property type="molecule type" value="Genomic_DNA"/>
</dbReference>
<dbReference type="AlphaFoldDB" id="A0A6B3VWN8"/>
<comment type="subunit">
    <text evidence="6">Homotetramer. Forms an RuvA(8)-RuvB(12)-Holliday junction (HJ) complex. HJ DNA is sandwiched between 2 RuvA tetramers; dsDNA enters through RuvA and exits via RuvB. An RuvB hexamer assembles on each DNA strand where it exits the tetramer. Each RuvB hexamer is contacted by two RuvA subunits (via domain III) on 2 adjacent RuvB subunits; this complex drives branch migration. In the full resolvosome a probable DNA-RuvA(4)-RuvB(12)-RuvC(2) complex forms which resolves the HJ.</text>
</comment>
<dbReference type="HAMAP" id="MF_00031">
    <property type="entry name" value="DNA_HJ_migration_RuvA"/>
    <property type="match status" value="1"/>
</dbReference>
<dbReference type="InterPro" id="IPR012340">
    <property type="entry name" value="NA-bd_OB-fold"/>
</dbReference>
<evidence type="ECO:0000256" key="3">
    <source>
        <dbReference type="ARBA" id="ARBA00023125"/>
    </source>
</evidence>
<dbReference type="InterPro" id="IPR036267">
    <property type="entry name" value="RuvA_C_sf"/>
</dbReference>
<feature type="domain" description="Helix-hairpin-helix DNA-binding motif class 1" evidence="7">
    <location>
        <begin position="107"/>
        <end position="126"/>
    </location>
</feature>
<name>A0A6B3VWN8_9BACI</name>
<keyword evidence="4 6" id="KW-0233">DNA recombination</keyword>
<keyword evidence="2 6" id="KW-0227">DNA damage</keyword>
<dbReference type="Pfam" id="PF07499">
    <property type="entry name" value="RuvA_C"/>
    <property type="match status" value="1"/>
</dbReference>
<keyword evidence="3 6" id="KW-0238">DNA-binding</keyword>
<evidence type="ECO:0000256" key="6">
    <source>
        <dbReference type="HAMAP-Rule" id="MF_00031"/>
    </source>
</evidence>
<dbReference type="Gene3D" id="1.10.8.10">
    <property type="entry name" value="DNA helicase RuvA subunit, C-terminal domain"/>
    <property type="match status" value="1"/>
</dbReference>
<comment type="similarity">
    <text evidence="6">Belongs to the RuvA family.</text>
</comment>
<dbReference type="InterPro" id="IPR003583">
    <property type="entry name" value="Hlx-hairpin-Hlx_DNA-bd_motif"/>
</dbReference>
<dbReference type="NCBIfam" id="TIGR00084">
    <property type="entry name" value="ruvA"/>
    <property type="match status" value="1"/>
</dbReference>
<keyword evidence="1 6" id="KW-0963">Cytoplasm</keyword>
<dbReference type="SUPFAM" id="SSF46929">
    <property type="entry name" value="DNA helicase RuvA subunit, C-terminal domain"/>
    <property type="match status" value="1"/>
</dbReference>
<reference evidence="8 11" key="2">
    <citation type="submission" date="2020-07" db="EMBL/GenBank/DDBJ databases">
        <authorList>
            <person name="Feng H."/>
        </authorList>
    </citation>
    <scope>NUCLEOTIDE SEQUENCE [LARGE SCALE GENOMIC DNA]</scope>
    <source>
        <strain evidence="8">S-12</strain>
        <strain evidence="11">s-12</strain>
    </source>
</reference>
<gene>
    <name evidence="6 9" type="primary">ruvA</name>
    <name evidence="9" type="ORF">G4D64_07855</name>
    <name evidence="8" type="ORF">H1Z61_08455</name>
</gene>
<dbReference type="Pfam" id="PF14520">
    <property type="entry name" value="HHH_5"/>
    <property type="match status" value="1"/>
</dbReference>
<keyword evidence="10" id="KW-1185">Reference proteome</keyword>
<comment type="caution">
    <text evidence="9">The sequence shown here is derived from an EMBL/GenBank/DDBJ whole genome shotgun (WGS) entry which is preliminary data.</text>
</comment>
<dbReference type="InterPro" id="IPR010994">
    <property type="entry name" value="RuvA_2-like"/>
</dbReference>
<dbReference type="SUPFAM" id="SSF50249">
    <property type="entry name" value="Nucleic acid-binding proteins"/>
    <property type="match status" value="1"/>
</dbReference>
<evidence type="ECO:0000313" key="8">
    <source>
        <dbReference type="EMBL" id="MBA4537174.1"/>
    </source>
</evidence>
<accession>A0A6B3VWN8</accession>
<organism evidence="9 10">
    <name type="scientific">Bacillus aquiflavi</name>
    <dbReference type="NCBI Taxonomy" id="2672567"/>
    <lineage>
        <taxon>Bacteria</taxon>
        <taxon>Bacillati</taxon>
        <taxon>Bacillota</taxon>
        <taxon>Bacilli</taxon>
        <taxon>Bacillales</taxon>
        <taxon>Bacillaceae</taxon>
        <taxon>Bacillus</taxon>
    </lineage>
</organism>
<dbReference type="RefSeq" id="WP_163241824.1">
    <property type="nucleotide sequence ID" value="NZ_JAAIWN010000015.1"/>
</dbReference>
<comment type="function">
    <text evidence="6">The RuvA-RuvB-RuvC complex processes Holliday junction (HJ) DNA during genetic recombination and DNA repair, while the RuvA-RuvB complex plays an important role in the rescue of blocked DNA replication forks via replication fork reversal (RFR). RuvA specifically binds to HJ cruciform DNA, conferring on it an open structure. The RuvB hexamer acts as an ATP-dependent pump, pulling dsDNA into and through the RuvAB complex. HJ branch migration allows RuvC to scan DNA until it finds its consensus sequence, where it cleaves and resolves the cruciform DNA.</text>
</comment>
<dbReference type="InterPro" id="IPR000085">
    <property type="entry name" value="RuvA"/>
</dbReference>
<dbReference type="GO" id="GO:0000400">
    <property type="term" value="F:four-way junction DNA binding"/>
    <property type="evidence" value="ECO:0007669"/>
    <property type="project" value="UniProtKB-UniRule"/>
</dbReference>
<comment type="subcellular location">
    <subcellularLocation>
        <location evidence="6">Cytoplasm</location>
    </subcellularLocation>
</comment>
<evidence type="ECO:0000313" key="10">
    <source>
        <dbReference type="Proteomes" id="UP000472971"/>
    </source>
</evidence>
<evidence type="ECO:0000313" key="11">
    <source>
        <dbReference type="Proteomes" id="UP000570010"/>
    </source>
</evidence>